<evidence type="ECO:0008006" key="3">
    <source>
        <dbReference type="Google" id="ProtNLM"/>
    </source>
</evidence>
<organism evidence="1 2">
    <name type="scientific">Microcystis aeruginosa NIES-4325</name>
    <dbReference type="NCBI Taxonomy" id="2569534"/>
    <lineage>
        <taxon>Bacteria</taxon>
        <taxon>Bacillati</taxon>
        <taxon>Cyanobacteriota</taxon>
        <taxon>Cyanophyceae</taxon>
        <taxon>Oscillatoriophycideae</taxon>
        <taxon>Chroococcales</taxon>
        <taxon>Microcystaceae</taxon>
        <taxon>Microcystis</taxon>
    </lineage>
</organism>
<dbReference type="Proteomes" id="UP000376575">
    <property type="component" value="Unassembled WGS sequence"/>
</dbReference>
<comment type="caution">
    <text evidence="1">The sequence shown here is derived from an EMBL/GenBank/DDBJ whole genome shotgun (WGS) entry which is preliminary data.</text>
</comment>
<accession>A0A5J4FEH0</accession>
<reference evidence="1 2" key="1">
    <citation type="journal article" date="2019" name="FEMS Microbiol. Lett.">
        <title>A novel salt-tolerant genotype illuminates the sucrose gene evolution in freshwater bloom-forming cyanobacterium Microcystis aeruginosa.</title>
        <authorList>
            <person name="Tanabe Y."/>
            <person name="Yamaguchi H."/>
            <person name="Sano T."/>
            <person name="Kawachi M."/>
        </authorList>
    </citation>
    <scope>NUCLEOTIDE SEQUENCE [LARGE SCALE GENOMIC DNA]</scope>
    <source>
        <strain evidence="1 2">NIES-4325</strain>
    </source>
</reference>
<proteinExistence type="predicted"/>
<evidence type="ECO:0000313" key="2">
    <source>
        <dbReference type="Proteomes" id="UP000376575"/>
    </source>
</evidence>
<protein>
    <recommendedName>
        <fullName evidence="3">Transposase Synechocystis PCC 6803 domain-containing protein</fullName>
    </recommendedName>
</protein>
<dbReference type="AlphaFoldDB" id="A0A5J4FEH0"/>
<dbReference type="EMBL" id="BJKP01000058">
    <property type="protein sequence ID" value="GEA28918.1"/>
    <property type="molecule type" value="Genomic_DNA"/>
</dbReference>
<evidence type="ECO:0000313" key="1">
    <source>
        <dbReference type="EMBL" id="GEA28918.1"/>
    </source>
</evidence>
<sequence>MFNISRNTIDLWLKRRTETGDFQAKPNLPPSHNHKITDWDIAVLTPVWHT</sequence>
<gene>
    <name evidence="1" type="ORF">MiAbW_03500</name>
</gene>
<name>A0A5J4FEH0_MICAE</name>